<dbReference type="STRING" id="1908205.BKG60_07265"/>
<dbReference type="Proteomes" id="UP000179636">
    <property type="component" value="Unassembled WGS sequence"/>
</dbReference>
<dbReference type="EMBL" id="MLHV01000025">
    <property type="protein sequence ID" value="OHT93183.1"/>
    <property type="molecule type" value="Genomic_DNA"/>
</dbReference>
<evidence type="ECO:0000313" key="1">
    <source>
        <dbReference type="EMBL" id="OHT93183.1"/>
    </source>
</evidence>
<name>A0A1Q9WF30_9MYCO</name>
<accession>A0A1Q9WF30</accession>
<accession>A0A1S1JTF8</accession>
<dbReference type="RefSeq" id="WP_070946330.1">
    <property type="nucleotide sequence ID" value="NZ_MLCL01000024.1"/>
</dbReference>
<evidence type="ECO:0000313" key="2">
    <source>
        <dbReference type="Proteomes" id="UP000179636"/>
    </source>
</evidence>
<sequence length="94" mass="10274">MTEPADPTASDKVRAVDCRRAGALVTHCLTRDSLGTRTVLAEATADGRLLETFRATLVLVFDALAPDLRDHPEKLDILRAWTANAADNENKENN</sequence>
<keyword evidence="2" id="KW-1185">Reference proteome</keyword>
<reference evidence="1 2" key="1">
    <citation type="submission" date="2016-10" db="EMBL/GenBank/DDBJ databases">
        <title>Evaluation of Human, Animal and Environmental Mycobacterium chelonae Isolates by Core Genome Phylogenomic Analysis, Targeted Gene Comparison, and Anti-microbial Susceptibility Patterns: A Tale of Mistaken Identities.</title>
        <authorList>
            <person name="Fogelson S.B."/>
            <person name="Camus A.C."/>
            <person name="Lorenz W."/>
            <person name="Vasireddy R."/>
            <person name="Vasireddy S."/>
            <person name="Smith T."/>
            <person name="Brown-Elliott B.A."/>
            <person name="Wallace R.J.Jr."/>
            <person name="Hasan N.A."/>
            <person name="Reischl U."/>
            <person name="Sanchez S."/>
        </authorList>
    </citation>
    <scope>NUCLEOTIDE SEQUENCE [LARGE SCALE GENOMIC DNA]</scope>
    <source>
        <strain evidence="1 2">24999</strain>
    </source>
</reference>
<dbReference type="AlphaFoldDB" id="A0A1Q9WF30"/>
<comment type="caution">
    <text evidence="1">The sequence shown here is derived from an EMBL/GenBank/DDBJ whole genome shotgun (WGS) entry which is preliminary data.</text>
</comment>
<organism evidence="1 2">
    <name type="scientific">Mycobacterium syngnathidarum</name>
    <dbReference type="NCBI Taxonomy" id="1908205"/>
    <lineage>
        <taxon>Bacteria</taxon>
        <taxon>Bacillati</taxon>
        <taxon>Actinomycetota</taxon>
        <taxon>Actinomycetes</taxon>
        <taxon>Mycobacteriales</taxon>
        <taxon>Mycobacteriaceae</taxon>
        <taxon>Mycobacterium</taxon>
    </lineage>
</organism>
<protein>
    <submittedName>
        <fullName evidence="1">Uncharacterized protein</fullName>
    </submittedName>
</protein>
<proteinExistence type="predicted"/>
<gene>
    <name evidence="1" type="ORF">BKG61_22475</name>
</gene>